<evidence type="ECO:0000256" key="1">
    <source>
        <dbReference type="SAM" id="SignalP"/>
    </source>
</evidence>
<keyword evidence="3" id="KW-1185">Reference proteome</keyword>
<keyword evidence="1" id="KW-0732">Signal</keyword>
<feature type="signal peptide" evidence="1">
    <location>
        <begin position="1"/>
        <end position="25"/>
    </location>
</feature>
<organism evidence="2 3">
    <name type="scientific">Deinococcus roseus</name>
    <dbReference type="NCBI Taxonomy" id="392414"/>
    <lineage>
        <taxon>Bacteria</taxon>
        <taxon>Thermotogati</taxon>
        <taxon>Deinococcota</taxon>
        <taxon>Deinococci</taxon>
        <taxon>Deinococcales</taxon>
        <taxon>Deinococcaceae</taxon>
        <taxon>Deinococcus</taxon>
    </lineage>
</organism>
<evidence type="ECO:0000313" key="3">
    <source>
        <dbReference type="Proteomes" id="UP000632222"/>
    </source>
</evidence>
<dbReference type="Proteomes" id="UP000632222">
    <property type="component" value="Unassembled WGS sequence"/>
</dbReference>
<dbReference type="Gene3D" id="2.115.10.20">
    <property type="entry name" value="Glycosyl hydrolase domain, family 43"/>
    <property type="match status" value="2"/>
</dbReference>
<evidence type="ECO:0000313" key="2">
    <source>
        <dbReference type="EMBL" id="GGJ57184.1"/>
    </source>
</evidence>
<protein>
    <recommendedName>
        <fullName evidence="4">Glycosyl hydrolase family 32 N-terminal domain-containing protein</fullName>
    </recommendedName>
</protein>
<feature type="chain" id="PRO_5045314974" description="Glycosyl hydrolase family 32 N-terminal domain-containing protein" evidence="1">
    <location>
        <begin position="26"/>
        <end position="367"/>
    </location>
</feature>
<evidence type="ECO:0008006" key="4">
    <source>
        <dbReference type="Google" id="ProtNLM"/>
    </source>
</evidence>
<dbReference type="RefSeq" id="WP_189008605.1">
    <property type="nucleotide sequence ID" value="NZ_BMOD01000038.1"/>
</dbReference>
<proteinExistence type="predicted"/>
<dbReference type="InterPro" id="IPR023296">
    <property type="entry name" value="Glyco_hydro_beta-prop_sf"/>
</dbReference>
<accession>A0ABQ2DHD6</accession>
<name>A0ABQ2DHD6_9DEIO</name>
<dbReference type="SUPFAM" id="SSF75005">
    <property type="entry name" value="Arabinanase/levansucrase/invertase"/>
    <property type="match status" value="1"/>
</dbReference>
<gene>
    <name evidence="2" type="ORF">GCM10008938_49110</name>
</gene>
<sequence length="367" mass="40377">MNLNFSPLRKILLSAVTLLGLGLLAGCNTSSDLQPTSAQPEQKVEQNALAGFPNFTYQKVIADTTIFPPRPNDPEHTYSELIFPSVIKASDYFANPLGTYYMYYAPHDAPAGIYLAYSNSPSGPWTRYSDIPIITRQWVTQVTGSTSLISHVSSPHAIWVPDETTNQKLYLYFHGENTATRLAKSSDGIHFTYDKTVIATSGTYKKIDGLTEVSYARVYRYTMPSKGNRYTMVLMGVDNGTRKIYLCWSGEARNWRCQNNALITPNSSESGGQFGGPQAAGPAFFPWKGKHYVVFNAGSGNIHIAEVGADFNLENHLGVFYDSRDTAPENGRVGASTYLTVGSTMYMYYEVGQRGATKIALATAPIP</sequence>
<comment type="caution">
    <text evidence="2">The sequence shown here is derived from an EMBL/GenBank/DDBJ whole genome shotgun (WGS) entry which is preliminary data.</text>
</comment>
<dbReference type="EMBL" id="BMOD01000038">
    <property type="protein sequence ID" value="GGJ57184.1"/>
    <property type="molecule type" value="Genomic_DNA"/>
</dbReference>
<reference evidence="3" key="1">
    <citation type="journal article" date="2019" name="Int. J. Syst. Evol. Microbiol.">
        <title>The Global Catalogue of Microorganisms (GCM) 10K type strain sequencing project: providing services to taxonomists for standard genome sequencing and annotation.</title>
        <authorList>
            <consortium name="The Broad Institute Genomics Platform"/>
            <consortium name="The Broad Institute Genome Sequencing Center for Infectious Disease"/>
            <person name="Wu L."/>
            <person name="Ma J."/>
        </authorList>
    </citation>
    <scope>NUCLEOTIDE SEQUENCE [LARGE SCALE GENOMIC DNA]</scope>
    <source>
        <strain evidence="3">JCM 14370</strain>
    </source>
</reference>